<proteinExistence type="predicted"/>
<gene>
    <name evidence="1" type="ORF">STRCR_0666</name>
</gene>
<dbReference type="AlphaFoldDB" id="G5JR02"/>
<evidence type="ECO:0000313" key="2">
    <source>
        <dbReference type="Proteomes" id="UP000004322"/>
    </source>
</evidence>
<dbReference type="OrthoDB" id="5192882at2"/>
<dbReference type="EMBL" id="AEUV02000002">
    <property type="protein sequence ID" value="EHI74333.1"/>
    <property type="molecule type" value="Genomic_DNA"/>
</dbReference>
<dbReference type="STRING" id="873449.STRCR_0666"/>
<dbReference type="eggNOG" id="ENOG5032VRF">
    <property type="taxonomic scope" value="Bacteria"/>
</dbReference>
<evidence type="ECO:0000313" key="1">
    <source>
        <dbReference type="EMBL" id="EHI74333.1"/>
    </source>
</evidence>
<dbReference type="Proteomes" id="UP000004322">
    <property type="component" value="Unassembled WGS sequence"/>
</dbReference>
<name>G5JR02_STRCG</name>
<comment type="caution">
    <text evidence="1">The sequence shown here is derived from an EMBL/GenBank/DDBJ whole genome shotgun (WGS) entry which is preliminary data.</text>
</comment>
<dbReference type="RefSeq" id="WP_004227396.1">
    <property type="nucleotide sequence ID" value="NZ_AEUV02000002.1"/>
</dbReference>
<keyword evidence="2" id="KW-1185">Reference proteome</keyword>
<organism evidence="1 2">
    <name type="scientific">Streptococcus criceti HS-6</name>
    <dbReference type="NCBI Taxonomy" id="873449"/>
    <lineage>
        <taxon>Bacteria</taxon>
        <taxon>Bacillati</taxon>
        <taxon>Bacillota</taxon>
        <taxon>Bacilli</taxon>
        <taxon>Lactobacillales</taxon>
        <taxon>Streptococcaceae</taxon>
        <taxon>Streptococcus</taxon>
    </lineage>
</organism>
<protein>
    <submittedName>
        <fullName evidence="1">Uncharacterized protein</fullName>
    </submittedName>
</protein>
<accession>G5JR02</accession>
<sequence length="124" mass="14443">MKAIEDYQAEKYQQTKYEEIESGIYQTKDESGELQYMTSLSFVQEPDLGEGAGEAISQYPLEDILDEFYCYISDFYRDMNTADSEKNYLEFASSDLEDIQKLRSIIGKHVYNLEEDEGVRLIID</sequence>
<reference evidence="1" key="1">
    <citation type="submission" date="2011-07" db="EMBL/GenBank/DDBJ databases">
        <authorList>
            <person name="Stanhope M.J."/>
            <person name="Durkin A.S."/>
            <person name="Hostetler J."/>
            <person name="Kim M."/>
            <person name="Radune D."/>
            <person name="Singh I."/>
            <person name="Town C.D."/>
        </authorList>
    </citation>
    <scope>NUCLEOTIDE SEQUENCE [LARGE SCALE GENOMIC DNA]</scope>
    <source>
        <strain evidence="1">HS-6</strain>
    </source>
</reference>